<reference evidence="4" key="1">
    <citation type="journal article" date="2011" name="PLoS Biol.">
        <title>Gene gain and loss during evolution of obligate parasitism in the white rust pathogen of Arabidopsis thaliana.</title>
        <authorList>
            <person name="Kemen E."/>
            <person name="Gardiner A."/>
            <person name="Schultz-Larsen T."/>
            <person name="Kemen A.C."/>
            <person name="Balmuth A.L."/>
            <person name="Robert-Seilaniantz A."/>
            <person name="Bailey K."/>
            <person name="Holub E."/>
            <person name="Studholme D.J."/>
            <person name="Maclean D."/>
            <person name="Jones J.D."/>
        </authorList>
    </citation>
    <scope>NUCLEOTIDE SEQUENCE</scope>
</reference>
<evidence type="ECO:0000313" key="4">
    <source>
        <dbReference type="EMBL" id="CCA16206.1"/>
    </source>
</evidence>
<dbReference type="SMART" id="SM00333">
    <property type="entry name" value="TUDOR"/>
    <property type="match status" value="1"/>
</dbReference>
<accession>F0W515</accession>
<feature type="compositionally biased region" description="Basic residues" evidence="2">
    <location>
        <begin position="407"/>
        <end position="416"/>
    </location>
</feature>
<evidence type="ECO:0000259" key="3">
    <source>
        <dbReference type="SMART" id="SM00333"/>
    </source>
</evidence>
<dbReference type="Gene3D" id="2.30.30.140">
    <property type="match status" value="1"/>
</dbReference>
<reference evidence="4" key="2">
    <citation type="submission" date="2011-02" db="EMBL/GenBank/DDBJ databases">
        <authorList>
            <person name="MacLean D."/>
        </authorList>
    </citation>
    <scope>NUCLEOTIDE SEQUENCE</scope>
</reference>
<gene>
    <name evidence="4" type="primary">AlNc14C19G1986</name>
    <name evidence="4" type="ORF">ALNC14_023490</name>
</gene>
<keyword evidence="1" id="KW-0175">Coiled coil</keyword>
<feature type="region of interest" description="Disordered" evidence="2">
    <location>
        <begin position="407"/>
        <end position="432"/>
    </location>
</feature>
<dbReference type="InterPro" id="IPR002999">
    <property type="entry name" value="Tudor"/>
</dbReference>
<evidence type="ECO:0000256" key="1">
    <source>
        <dbReference type="SAM" id="Coils"/>
    </source>
</evidence>
<dbReference type="AlphaFoldDB" id="F0W515"/>
<proteinExistence type="predicted"/>
<organism evidence="4">
    <name type="scientific">Albugo laibachii Nc14</name>
    <dbReference type="NCBI Taxonomy" id="890382"/>
    <lineage>
        <taxon>Eukaryota</taxon>
        <taxon>Sar</taxon>
        <taxon>Stramenopiles</taxon>
        <taxon>Oomycota</taxon>
        <taxon>Peronosporomycetes</taxon>
        <taxon>Albuginales</taxon>
        <taxon>Albuginaceae</taxon>
        <taxon>Albugo</taxon>
    </lineage>
</organism>
<protein>
    <submittedName>
        <fullName evidence="4">Uncharacterized protein AlNc14C19G1986</fullName>
    </submittedName>
</protein>
<dbReference type="CDD" id="cd20404">
    <property type="entry name" value="Tudor_Agenet_AtEML-like"/>
    <property type="match status" value="1"/>
</dbReference>
<sequence>MIAVGSRVRVFWKDENEWFTGNVKDINKEKELIFVVYDDGDEQWEPSSEVSLQGTLFIVKSPSNLIEKPETFSDTAQAFQVEIFENNDEEVPGSNHVLPSELDEDTFPFPLDSRSQIEEHLIDSEIEFGDERKEYGYREEYVSHLESSEISAASSDHESSIPSQNDLPSYVIHAGTLFGCVVSADHLVYKNTAPNAFVRVSLLEKSVNRKMDHILCAKRILWTTPVLLNTQKPHWHTGVVSKDEQDHTRVHLEGEPSCFSLSLQAPLESDLPQWSLLPGTLIFTLFHQIEAFACKSASRMRNEILYQAIVPLTKLVEINQTLSIESNEKTVWHLIEIPLESRQYDTPSAILTTAFHFTPTFIGQTMDHRENVSISLSQGRRKSKLLQESKSKNPSLCMAQRKSKVLSKSAVKRNHKSSSQINRQRLDKKIQNENEKLSQRLALVRSSAQSRKKQSTKSEGSARVKLCQKEEEISHEIVEFQTQLTEWKNRVISIRRQCQKLKMRNEKKTQMRDSLQNAFDTQTFSKQISLQNTIETSKSPHHLLLKQKEQQAQRYVQLQMQKKSLNETVKKLEEKLEFVRRHRIFKERMGKNDNERRYRLKRQQLASSKEEDDHFALYLAQKEYHQLRRKEKLCSTPSNQDCDAEFERVLH</sequence>
<name>F0W515_9STRA</name>
<evidence type="ECO:0000256" key="2">
    <source>
        <dbReference type="SAM" id="MobiDB-lite"/>
    </source>
</evidence>
<feature type="domain" description="Tudor" evidence="3">
    <location>
        <begin position="1"/>
        <end position="58"/>
    </location>
</feature>
<dbReference type="EMBL" id="FR824064">
    <property type="protein sequence ID" value="CCA16206.1"/>
    <property type="molecule type" value="Genomic_DNA"/>
</dbReference>
<dbReference type="HOGENOM" id="CLU_421168_0_0_1"/>
<feature type="coiled-coil region" evidence="1">
    <location>
        <begin position="548"/>
        <end position="582"/>
    </location>
</feature>